<dbReference type="GO" id="GO:0016787">
    <property type="term" value="F:hydrolase activity"/>
    <property type="evidence" value="ECO:0007669"/>
    <property type="project" value="UniProtKB-KW"/>
</dbReference>
<keyword evidence="4" id="KW-1133">Transmembrane helix</keyword>
<feature type="transmembrane region" description="Helical" evidence="4">
    <location>
        <begin position="1314"/>
        <end position="1338"/>
    </location>
</feature>
<feature type="signal peptide" evidence="5">
    <location>
        <begin position="1"/>
        <end position="18"/>
    </location>
</feature>
<evidence type="ECO:0000259" key="6">
    <source>
        <dbReference type="PROSITE" id="PS51462"/>
    </source>
</evidence>
<evidence type="ECO:0000256" key="5">
    <source>
        <dbReference type="SAM" id="SignalP"/>
    </source>
</evidence>
<dbReference type="InterPro" id="IPR015797">
    <property type="entry name" value="NUDIX_hydrolase-like_dom_sf"/>
</dbReference>
<keyword evidence="5" id="KW-0732">Signal</keyword>
<feature type="domain" description="Nudix hydrolase" evidence="6">
    <location>
        <begin position="21"/>
        <end position="138"/>
    </location>
</feature>
<dbReference type="Proteomes" id="UP001152797">
    <property type="component" value="Unassembled WGS sequence"/>
</dbReference>
<dbReference type="PROSITE" id="PS51462">
    <property type="entry name" value="NUDIX"/>
    <property type="match status" value="1"/>
</dbReference>
<accession>A0A9P1CZC5</accession>
<dbReference type="InterPro" id="IPR000086">
    <property type="entry name" value="NUDIX_hydrolase_dom"/>
</dbReference>
<keyword evidence="4" id="KW-0812">Transmembrane</keyword>
<evidence type="ECO:0000256" key="3">
    <source>
        <dbReference type="SAM" id="MobiDB-lite"/>
    </source>
</evidence>
<dbReference type="CDD" id="cd02883">
    <property type="entry name" value="NUDIX_Hydrolase"/>
    <property type="match status" value="1"/>
</dbReference>
<protein>
    <recommendedName>
        <fullName evidence="6">Nudix hydrolase domain-containing protein</fullName>
    </recommendedName>
</protein>
<dbReference type="OrthoDB" id="17620at2759"/>
<reference evidence="7" key="1">
    <citation type="submission" date="2022-10" db="EMBL/GenBank/DDBJ databases">
        <authorList>
            <person name="Chen Y."/>
            <person name="Dougan E. K."/>
            <person name="Chan C."/>
            <person name="Rhodes N."/>
            <person name="Thang M."/>
        </authorList>
    </citation>
    <scope>NUCLEOTIDE SEQUENCE</scope>
</reference>
<dbReference type="Gene3D" id="3.90.79.10">
    <property type="entry name" value="Nucleoside Triphosphate Pyrophosphohydrolase"/>
    <property type="match status" value="1"/>
</dbReference>
<evidence type="ECO:0000313" key="9">
    <source>
        <dbReference type="Proteomes" id="UP001152797"/>
    </source>
</evidence>
<sequence length="1349" mass="150730">MAMLKVTALISMVSMVAGHGEAPSHAGCFVSNGTTMLAVKLTYDGYKFDIPGGCTNGREPATRTAERETFEESGYQVSIGELLTTVRGGFQIYKCYLQGSSPQKGPDHEVSQVRWMDAGEIDAHLQHHEWRYQDQQAYLYLDWLLGRENNPHRRLMVQANFAGVPLHQSENSPDFEWQKKREELEAAARSAVQELQALVTSAEAAAEGAHYTAAPLAGDNEMEIIEVLKLCRKVEKTGRSAMTSCQSCIDLLASKKAVIDEAENIESETSAAVSQVQPRIQAASMLVSDALAKAKDNKDRIAKRIATAKRTEKRAELFAKYDQDIGSSSPNAACFGQKGTARGYLAAHLRMPPQRLPRGILPGPWALPDGIDVPEGTDIMQFCRDLAESGAEFAEQFDREHPKFHQGNPTAVPLGGDRIPESLAAAMGGEAQVKNWRDLPDAPLSLEDDYGPEYKRLMDAHRTLNDCKKAIAVVNKPVEIAMKLRVQYKEAEGEDKSAYESRLKGAENDRDGALEAATVTILNMGSDVISDRCRNCVEDVVKKGKFEFIDKETYGEYIQVLKRANQEIFMDQKRILQKIKEIKKAVKERSNRVDEDSAVQAEAAPGANNLQLGRGLALPSAAEEFCFTDLWCRTVMGFGTGRRLQPMPRASLTSTCPRRTWIELCDKFVEAKALPAWILEVKGLAKREIRLERERVEQEAREQREAELRERRAEFSAECKDLTAELKNLDPDVQAAEGLSEALVQDANSEMREADEANSRLKAIDSIVQSTHATIASIRLKAQALSAKVQEDEQIVELMAKELSALAAKSELQDLLLRKALSSAEQARQLVLNRAFEKYEALRMEVAAKLRVCIEVQGGKGAQIFTTNHQFSKTQPDDLYDTIKTAGSKVSKKTIKVYLQTNQSLIDDERLDAVFPGAPVADEEPASALRYLWTTFFMRDDSPKKNRDISVGSGGGVNCPLGKLLGWKFTLKRPFMRCSLPRCPDREDFMRVVRIYYKVVKEIVLSDNLLIEQSDQLRRMDVGEVMEVFQGPMLDPSVGVYRIHGKAIRDGIVGWATDHLPHARRHLRSDSNDWKLKQIARSAPKPSCKKRVPSCGAAALLCPLLEQLSPKVYVAFGAPSEFGSTGFSGDRFWRQLSYTSAEIYQELFELKAKGKLLGSSGQDGNGWHSASRPGLGPLGHEDDEEDKVDVKKAARYLQAKLNRARLRTKMMGLRAQCSWWRLEGAVWSCLERNKLALDEYEEILEYGQRNPEVVEADVNMSTEMRLCAEMVWVAQLGIIWAEIPEMKQNGSQTLTGFKGGFLYDTPPKKKEQSLTILLVVLYYIVFIYLSFLGVTVVVQPINQYLWQLT</sequence>
<proteinExistence type="predicted"/>
<keyword evidence="2" id="KW-0175">Coiled coil</keyword>
<comment type="caution">
    <text evidence="7">The sequence shown here is derived from an EMBL/GenBank/DDBJ whole genome shotgun (WGS) entry which is preliminary data.</text>
</comment>
<dbReference type="InterPro" id="IPR020084">
    <property type="entry name" value="NUDIX_hydrolase_CS"/>
</dbReference>
<dbReference type="PROSITE" id="PS00893">
    <property type="entry name" value="NUDIX_BOX"/>
    <property type="match status" value="1"/>
</dbReference>
<reference evidence="8 9" key="2">
    <citation type="submission" date="2024-05" db="EMBL/GenBank/DDBJ databases">
        <authorList>
            <person name="Chen Y."/>
            <person name="Shah S."/>
            <person name="Dougan E. K."/>
            <person name="Thang M."/>
            <person name="Chan C."/>
        </authorList>
    </citation>
    <scope>NUCLEOTIDE SEQUENCE [LARGE SCALE GENOMIC DNA]</scope>
</reference>
<dbReference type="SUPFAM" id="SSF55811">
    <property type="entry name" value="Nudix"/>
    <property type="match status" value="1"/>
</dbReference>
<evidence type="ECO:0000313" key="7">
    <source>
        <dbReference type="EMBL" id="CAI3999668.1"/>
    </source>
</evidence>
<keyword evidence="4" id="KW-0472">Membrane</keyword>
<dbReference type="EMBL" id="CAMXCT030002668">
    <property type="protein sequence ID" value="CAL4786980.1"/>
    <property type="molecule type" value="Genomic_DNA"/>
</dbReference>
<name>A0A9P1CZC5_9DINO</name>
<evidence type="ECO:0000256" key="2">
    <source>
        <dbReference type="SAM" id="Coils"/>
    </source>
</evidence>
<organism evidence="7">
    <name type="scientific">Cladocopium goreaui</name>
    <dbReference type="NCBI Taxonomy" id="2562237"/>
    <lineage>
        <taxon>Eukaryota</taxon>
        <taxon>Sar</taxon>
        <taxon>Alveolata</taxon>
        <taxon>Dinophyceae</taxon>
        <taxon>Suessiales</taxon>
        <taxon>Symbiodiniaceae</taxon>
        <taxon>Cladocopium</taxon>
    </lineage>
</organism>
<dbReference type="EMBL" id="CAMXCT010002668">
    <property type="protein sequence ID" value="CAI3999668.1"/>
    <property type="molecule type" value="Genomic_DNA"/>
</dbReference>
<evidence type="ECO:0000256" key="1">
    <source>
        <dbReference type="ARBA" id="ARBA00022801"/>
    </source>
</evidence>
<dbReference type="Pfam" id="PF00293">
    <property type="entry name" value="NUDIX"/>
    <property type="match status" value="1"/>
</dbReference>
<keyword evidence="1" id="KW-0378">Hydrolase</keyword>
<dbReference type="EMBL" id="CAMXCT020002668">
    <property type="protein sequence ID" value="CAL1153043.1"/>
    <property type="molecule type" value="Genomic_DNA"/>
</dbReference>
<keyword evidence="9" id="KW-1185">Reference proteome</keyword>
<feature type="chain" id="PRO_5043270888" description="Nudix hydrolase domain-containing protein" evidence="5">
    <location>
        <begin position="19"/>
        <end position="1349"/>
    </location>
</feature>
<feature type="coiled-coil region" evidence="2">
    <location>
        <begin position="686"/>
        <end position="764"/>
    </location>
</feature>
<gene>
    <name evidence="7" type="ORF">C1SCF055_LOCUS25846</name>
</gene>
<evidence type="ECO:0000313" key="8">
    <source>
        <dbReference type="EMBL" id="CAL4786980.1"/>
    </source>
</evidence>
<evidence type="ECO:0000256" key="4">
    <source>
        <dbReference type="SAM" id="Phobius"/>
    </source>
</evidence>
<feature type="region of interest" description="Disordered" evidence="3">
    <location>
        <begin position="1160"/>
        <end position="1184"/>
    </location>
</feature>